<name>A0A1I8B734_MELHA</name>
<sequence length="98" mass="11624">MPGKLINKVEDKWKIQVPKLNSIISRNEWYIRKKNWIKDYKYNSDESNESLKSEQQNKLNELFKRNMKSKSESDDNIVDDIQLMEDEKATDQPQTSSG</sequence>
<evidence type="ECO:0000313" key="3">
    <source>
        <dbReference type="WBParaSite" id="MhA1_Contig1505.frz3.gene7"/>
    </source>
</evidence>
<feature type="compositionally biased region" description="Basic and acidic residues" evidence="1">
    <location>
        <begin position="64"/>
        <end position="73"/>
    </location>
</feature>
<evidence type="ECO:0000256" key="1">
    <source>
        <dbReference type="SAM" id="MobiDB-lite"/>
    </source>
</evidence>
<dbReference type="WBParaSite" id="MhA1_Contig1505.frz3.gene7">
    <property type="protein sequence ID" value="MhA1_Contig1505.frz3.gene7"/>
    <property type="gene ID" value="MhA1_Contig1505.frz3.gene7"/>
</dbReference>
<dbReference type="AlphaFoldDB" id="A0A1I8B734"/>
<feature type="compositionally biased region" description="Acidic residues" evidence="1">
    <location>
        <begin position="74"/>
        <end position="84"/>
    </location>
</feature>
<dbReference type="Proteomes" id="UP000095281">
    <property type="component" value="Unplaced"/>
</dbReference>
<reference evidence="3" key="1">
    <citation type="submission" date="2016-11" db="UniProtKB">
        <authorList>
            <consortium name="WormBaseParasite"/>
        </authorList>
    </citation>
    <scope>IDENTIFICATION</scope>
</reference>
<keyword evidence="2" id="KW-1185">Reference proteome</keyword>
<feature type="region of interest" description="Disordered" evidence="1">
    <location>
        <begin position="64"/>
        <end position="98"/>
    </location>
</feature>
<organism evidence="2 3">
    <name type="scientific">Meloidogyne hapla</name>
    <name type="common">Root-knot nematode worm</name>
    <dbReference type="NCBI Taxonomy" id="6305"/>
    <lineage>
        <taxon>Eukaryota</taxon>
        <taxon>Metazoa</taxon>
        <taxon>Ecdysozoa</taxon>
        <taxon>Nematoda</taxon>
        <taxon>Chromadorea</taxon>
        <taxon>Rhabditida</taxon>
        <taxon>Tylenchina</taxon>
        <taxon>Tylenchomorpha</taxon>
        <taxon>Tylenchoidea</taxon>
        <taxon>Meloidogynidae</taxon>
        <taxon>Meloidogyninae</taxon>
        <taxon>Meloidogyne</taxon>
    </lineage>
</organism>
<proteinExistence type="predicted"/>
<accession>A0A1I8B734</accession>
<evidence type="ECO:0000313" key="2">
    <source>
        <dbReference type="Proteomes" id="UP000095281"/>
    </source>
</evidence>
<protein>
    <submittedName>
        <fullName evidence="3">MADF domain-containing protein</fullName>
    </submittedName>
</protein>